<dbReference type="AlphaFoldDB" id="A0AAD8Q9G3"/>
<keyword evidence="3" id="KW-1185">Reference proteome</keyword>
<feature type="region of interest" description="Disordered" evidence="1">
    <location>
        <begin position="128"/>
        <end position="154"/>
    </location>
</feature>
<dbReference type="GeneID" id="85436412"/>
<accession>A0AAD8Q9G3</accession>
<evidence type="ECO:0000313" key="2">
    <source>
        <dbReference type="EMBL" id="KAK1598380.1"/>
    </source>
</evidence>
<dbReference type="EMBL" id="JAHLJV010000005">
    <property type="protein sequence ID" value="KAK1598380.1"/>
    <property type="molecule type" value="Genomic_DNA"/>
</dbReference>
<sequence>MGLIPVRLVTSDISASAFSSPTRTRRMISNRSQACEHVIDYDGLKTSLLHNSDSEPSETCRTKCSHSQCQHHSAPPGSQCSFETACPVLPGPLHLRQFKRWPAVPEKFFSTSFSPITESCNLWNPHPRSWSSPPLSPEKRRRSPHFIPQPHQEKPPAATARLYTYILSVIGSVHRALTLPAEMATFYDHPPFHRPSPRVHCKSTCRSRTAPSKYFTAMCPSGMQSTKICIAAKPNGPSHLVENNTFDSPSNKPTESVRTRLGFLPSRFSAYQ</sequence>
<evidence type="ECO:0000313" key="3">
    <source>
        <dbReference type="Proteomes" id="UP001230504"/>
    </source>
</evidence>
<protein>
    <submittedName>
        <fullName evidence="2">Uncharacterized protein</fullName>
    </submittedName>
</protein>
<proteinExistence type="predicted"/>
<organism evidence="2 3">
    <name type="scientific">Colletotrichum navitas</name>
    <dbReference type="NCBI Taxonomy" id="681940"/>
    <lineage>
        <taxon>Eukaryota</taxon>
        <taxon>Fungi</taxon>
        <taxon>Dikarya</taxon>
        <taxon>Ascomycota</taxon>
        <taxon>Pezizomycotina</taxon>
        <taxon>Sordariomycetes</taxon>
        <taxon>Hypocreomycetidae</taxon>
        <taxon>Glomerellales</taxon>
        <taxon>Glomerellaceae</taxon>
        <taxon>Colletotrichum</taxon>
        <taxon>Colletotrichum graminicola species complex</taxon>
    </lineage>
</organism>
<comment type="caution">
    <text evidence="2">The sequence shown here is derived from an EMBL/GenBank/DDBJ whole genome shotgun (WGS) entry which is preliminary data.</text>
</comment>
<dbReference type="Proteomes" id="UP001230504">
    <property type="component" value="Unassembled WGS sequence"/>
</dbReference>
<reference evidence="2" key="1">
    <citation type="submission" date="2021-06" db="EMBL/GenBank/DDBJ databases">
        <title>Comparative genomics, transcriptomics and evolutionary studies reveal genomic signatures of adaptation to plant cell wall in hemibiotrophic fungi.</title>
        <authorList>
            <consortium name="DOE Joint Genome Institute"/>
            <person name="Baroncelli R."/>
            <person name="Diaz J.F."/>
            <person name="Benocci T."/>
            <person name="Peng M."/>
            <person name="Battaglia E."/>
            <person name="Haridas S."/>
            <person name="Andreopoulos W."/>
            <person name="Labutti K."/>
            <person name="Pangilinan J."/>
            <person name="Floch G.L."/>
            <person name="Makela M.R."/>
            <person name="Henrissat B."/>
            <person name="Grigoriev I.V."/>
            <person name="Crouch J.A."/>
            <person name="De Vries R.P."/>
            <person name="Sukno S.A."/>
            <person name="Thon M.R."/>
        </authorList>
    </citation>
    <scope>NUCLEOTIDE SEQUENCE</scope>
    <source>
        <strain evidence="2">CBS 125086</strain>
    </source>
</reference>
<evidence type="ECO:0000256" key="1">
    <source>
        <dbReference type="SAM" id="MobiDB-lite"/>
    </source>
</evidence>
<name>A0AAD8Q9G3_9PEZI</name>
<gene>
    <name evidence="2" type="ORF">LY79DRAFT_287373</name>
</gene>
<dbReference type="RefSeq" id="XP_060419085.1">
    <property type="nucleotide sequence ID" value="XM_060552172.1"/>
</dbReference>